<dbReference type="GO" id="GO:0006355">
    <property type="term" value="P:regulation of DNA-templated transcription"/>
    <property type="evidence" value="ECO:0007669"/>
    <property type="project" value="InterPro"/>
</dbReference>
<dbReference type="Proteomes" id="UP000198582">
    <property type="component" value="Unassembled WGS sequence"/>
</dbReference>
<dbReference type="GO" id="GO:0003677">
    <property type="term" value="F:DNA binding"/>
    <property type="evidence" value="ECO:0007669"/>
    <property type="project" value="UniProtKB-UniRule"/>
</dbReference>
<dbReference type="InterPro" id="IPR019734">
    <property type="entry name" value="TPR_rpt"/>
</dbReference>
<keyword evidence="3 5" id="KW-0238">DNA-binding</keyword>
<dbReference type="SUPFAM" id="SSF46894">
    <property type="entry name" value="C-terminal effector domain of the bipartite response regulators"/>
    <property type="match status" value="1"/>
</dbReference>
<evidence type="ECO:0000256" key="2">
    <source>
        <dbReference type="ARBA" id="ARBA00023015"/>
    </source>
</evidence>
<dbReference type="CDD" id="cd00383">
    <property type="entry name" value="trans_reg_C"/>
    <property type="match status" value="1"/>
</dbReference>
<dbReference type="AlphaFoldDB" id="A0A1H8XEL5"/>
<dbReference type="RefSeq" id="WP_091618054.1">
    <property type="nucleotide sequence ID" value="NZ_FOEF01000007.1"/>
</dbReference>
<dbReference type="Pfam" id="PF13191">
    <property type="entry name" value="AAA_16"/>
    <property type="match status" value="1"/>
</dbReference>
<dbReference type="Gene3D" id="3.40.50.300">
    <property type="entry name" value="P-loop containing nucleotide triphosphate hydrolases"/>
    <property type="match status" value="1"/>
</dbReference>
<dbReference type="OrthoDB" id="3587032at2"/>
<dbReference type="PANTHER" id="PTHR35807">
    <property type="entry name" value="TRANSCRIPTIONAL REGULATOR REDD-RELATED"/>
    <property type="match status" value="1"/>
</dbReference>
<dbReference type="PANTHER" id="PTHR35807:SF1">
    <property type="entry name" value="TRANSCRIPTIONAL REGULATOR REDD"/>
    <property type="match status" value="1"/>
</dbReference>
<keyword evidence="8" id="KW-1185">Reference proteome</keyword>
<dbReference type="Gene3D" id="1.25.40.10">
    <property type="entry name" value="Tetratricopeptide repeat domain"/>
    <property type="match status" value="2"/>
</dbReference>
<sequence>MSAGELFYRVLGEPVAERGGRELPLGPPQARRVFALLLLEAPRPVSRDRIVDELWGDNPPPSARVQVQGLISGLRRALRPAAGDQPIVTRGASYLLEARPEQTDTGRFTELSAEGRELLAAHRFPEAAERFREALALWRGPVLAGVPAAPEVAAYWGDLRLAAVEDRIDADLGRGEHDRLVPELRDLLGAAPYRERACGQLMTALARAGRIAEALEVYRRWRDRLVDELGIDPSPAIRALHEEILRDGAGLAARDYAVRSGNPVPSQLPPGIPDFVGRGDLVAELLAELAPDPARGAPPVLLLTGAGGIGKTSLAVRLAHRVADGYPDGALFAFLRGTTNEPRSPHAVLGGFLRAFGVASDAVPADLDESAGLFRSLVHGRRVLIVLDDAAGEAQLRPLLPAGAGCAVIVTSRFALTGLEQGRCVPVDVLSDADAAALLAPHGDVTSLAAHQVLDYCGGLPLALRIVGSRIGDRSGWRLADVAAELSVERKRLDWLRAGDLAVRSSVALGYRQLAPESRRLFRRLGLLPAADFPAWAAAAVTGGEPGPAEAALEDLRARHMVQPAGRAGRMPRYRVHDLLRSFAIEEVAAEPEHERAAATESALSGWLWLAEEAANRMPHSVLRPPPGNASRRRPFGEVAEPMSWFHTELPALEAAVSRAADAGMGETAWELAVVTSSYFDHSGLYSEWWRCHQRALGAARASGCERGEAALLRGIGQIHLYWDDFPEATRTLEESYRISERIGDPGGMARALTGLCVVSRSTGRPGESRTRAARALEIFTGIGDILGMAHLQTSHAVASIHLGRLDEAEMALDKAWRLCVELDDPHRMALVLRRQGQLQLRRRDPEGAMSCLRRALELLESMADELCAAQVRLDLGRTYTTLGERQAAARALIDASSHFTTAGNRSSAAACAQLLDSLA</sequence>
<dbReference type="SUPFAM" id="SSF48452">
    <property type="entry name" value="TPR-like"/>
    <property type="match status" value="2"/>
</dbReference>
<dbReference type="Gene3D" id="1.10.10.10">
    <property type="entry name" value="Winged helix-like DNA-binding domain superfamily/Winged helix DNA-binding domain"/>
    <property type="match status" value="2"/>
</dbReference>
<dbReference type="SMART" id="SM00028">
    <property type="entry name" value="TPR"/>
    <property type="match status" value="4"/>
</dbReference>
<feature type="domain" description="OmpR/PhoB-type" evidence="6">
    <location>
        <begin position="1"/>
        <end position="98"/>
    </location>
</feature>
<evidence type="ECO:0000256" key="4">
    <source>
        <dbReference type="ARBA" id="ARBA00023163"/>
    </source>
</evidence>
<dbReference type="InterPro" id="IPR036388">
    <property type="entry name" value="WH-like_DNA-bd_sf"/>
</dbReference>
<dbReference type="Pfam" id="PF03704">
    <property type="entry name" value="BTAD"/>
    <property type="match status" value="1"/>
</dbReference>
<evidence type="ECO:0000313" key="8">
    <source>
        <dbReference type="Proteomes" id="UP000198582"/>
    </source>
</evidence>
<dbReference type="SMART" id="SM00862">
    <property type="entry name" value="Trans_reg_C"/>
    <property type="match status" value="1"/>
</dbReference>
<keyword evidence="2" id="KW-0805">Transcription regulation</keyword>
<proteinExistence type="inferred from homology"/>
<evidence type="ECO:0000256" key="3">
    <source>
        <dbReference type="ARBA" id="ARBA00023125"/>
    </source>
</evidence>
<dbReference type="CDD" id="cd15831">
    <property type="entry name" value="BTAD"/>
    <property type="match status" value="1"/>
</dbReference>
<feature type="DNA-binding region" description="OmpR/PhoB-type" evidence="5">
    <location>
        <begin position="1"/>
        <end position="98"/>
    </location>
</feature>
<dbReference type="SUPFAM" id="SSF52540">
    <property type="entry name" value="P-loop containing nucleoside triphosphate hydrolases"/>
    <property type="match status" value="1"/>
</dbReference>
<evidence type="ECO:0000256" key="1">
    <source>
        <dbReference type="ARBA" id="ARBA00005820"/>
    </source>
</evidence>
<comment type="similarity">
    <text evidence="1">Belongs to the AfsR/DnrI/RedD regulatory family.</text>
</comment>
<dbReference type="Pfam" id="PF00486">
    <property type="entry name" value="Trans_reg_C"/>
    <property type="match status" value="1"/>
</dbReference>
<reference evidence="7 8" key="1">
    <citation type="submission" date="2016-10" db="EMBL/GenBank/DDBJ databases">
        <authorList>
            <person name="de Groot N.N."/>
        </authorList>
    </citation>
    <scope>NUCLEOTIDE SEQUENCE [LARGE SCALE GENOMIC DNA]</scope>
    <source>
        <strain evidence="7 8">DSM 44993</strain>
    </source>
</reference>
<dbReference type="EMBL" id="FOEF01000007">
    <property type="protein sequence ID" value="SEP38293.1"/>
    <property type="molecule type" value="Genomic_DNA"/>
</dbReference>
<dbReference type="GO" id="GO:0000160">
    <property type="term" value="P:phosphorelay signal transduction system"/>
    <property type="evidence" value="ECO:0007669"/>
    <property type="project" value="InterPro"/>
</dbReference>
<dbReference type="InterPro" id="IPR041664">
    <property type="entry name" value="AAA_16"/>
</dbReference>
<dbReference type="PRINTS" id="PR00364">
    <property type="entry name" value="DISEASERSIST"/>
</dbReference>
<evidence type="ECO:0000256" key="5">
    <source>
        <dbReference type="PROSITE-ProRule" id="PRU01091"/>
    </source>
</evidence>
<evidence type="ECO:0000313" key="7">
    <source>
        <dbReference type="EMBL" id="SEP38293.1"/>
    </source>
</evidence>
<dbReference type="STRING" id="394193.SAMN04489732_107134"/>
<dbReference type="SMART" id="SM01043">
    <property type="entry name" value="BTAD"/>
    <property type="match status" value="1"/>
</dbReference>
<evidence type="ECO:0000259" key="6">
    <source>
        <dbReference type="PROSITE" id="PS51755"/>
    </source>
</evidence>
<dbReference type="InterPro" id="IPR001867">
    <property type="entry name" value="OmpR/PhoB-type_DNA-bd"/>
</dbReference>
<name>A0A1H8XEL5_9PSEU</name>
<protein>
    <submittedName>
        <fullName evidence="7">Pentatricopeptide repeat domain-containing protein (PPR motif)</fullName>
    </submittedName>
</protein>
<dbReference type="InterPro" id="IPR005158">
    <property type="entry name" value="BTAD"/>
</dbReference>
<keyword evidence="4" id="KW-0804">Transcription</keyword>
<organism evidence="7 8">
    <name type="scientific">Amycolatopsis saalfeldensis</name>
    <dbReference type="NCBI Taxonomy" id="394193"/>
    <lineage>
        <taxon>Bacteria</taxon>
        <taxon>Bacillati</taxon>
        <taxon>Actinomycetota</taxon>
        <taxon>Actinomycetes</taxon>
        <taxon>Pseudonocardiales</taxon>
        <taxon>Pseudonocardiaceae</taxon>
        <taxon>Amycolatopsis</taxon>
    </lineage>
</organism>
<dbReference type="PROSITE" id="PS51755">
    <property type="entry name" value="OMPR_PHOB"/>
    <property type="match status" value="1"/>
</dbReference>
<dbReference type="InterPro" id="IPR011990">
    <property type="entry name" value="TPR-like_helical_dom_sf"/>
</dbReference>
<dbReference type="InterPro" id="IPR051677">
    <property type="entry name" value="AfsR-DnrI-RedD_regulator"/>
</dbReference>
<accession>A0A1H8XEL5</accession>
<gene>
    <name evidence="7" type="ORF">SAMN04489732_107134</name>
</gene>
<dbReference type="InterPro" id="IPR027417">
    <property type="entry name" value="P-loop_NTPase"/>
</dbReference>
<dbReference type="InterPro" id="IPR016032">
    <property type="entry name" value="Sig_transdc_resp-reg_C-effctor"/>
</dbReference>